<dbReference type="OrthoDB" id="66776at2"/>
<dbReference type="PROSITE" id="PS51186">
    <property type="entry name" value="GNAT"/>
    <property type="match status" value="1"/>
</dbReference>
<feature type="domain" description="N-acetyltransferase" evidence="1">
    <location>
        <begin position="7"/>
        <end position="159"/>
    </location>
</feature>
<evidence type="ECO:0000313" key="3">
    <source>
        <dbReference type="Proteomes" id="UP000193435"/>
    </source>
</evidence>
<dbReference type="InterPro" id="IPR016181">
    <property type="entry name" value="Acyl_CoA_acyltransferase"/>
</dbReference>
<dbReference type="Pfam" id="PF00583">
    <property type="entry name" value="Acetyltransf_1"/>
    <property type="match status" value="1"/>
</dbReference>
<proteinExistence type="predicted"/>
<evidence type="ECO:0000259" key="1">
    <source>
        <dbReference type="PROSITE" id="PS51186"/>
    </source>
</evidence>
<protein>
    <recommendedName>
        <fullName evidence="1">N-acetyltransferase domain-containing protein</fullName>
    </recommendedName>
</protein>
<accession>A0A1X7NLK2</accession>
<dbReference type="Proteomes" id="UP000193435">
    <property type="component" value="Unassembled WGS sequence"/>
</dbReference>
<name>A0A1X7NLK2_9LACT</name>
<reference evidence="2 3" key="1">
    <citation type="submission" date="2017-04" db="EMBL/GenBank/DDBJ databases">
        <authorList>
            <person name="Afonso C.L."/>
            <person name="Miller P.J."/>
            <person name="Scott M.A."/>
            <person name="Spackman E."/>
            <person name="Goraichik I."/>
            <person name="Dimitrov K.M."/>
            <person name="Suarez D.L."/>
            <person name="Swayne D.E."/>
        </authorList>
    </citation>
    <scope>NUCLEOTIDE SEQUENCE [LARGE SCALE GENOMIC DNA]</scope>
    <source>
        <strain evidence="2 3">LMG26642</strain>
    </source>
</reference>
<dbReference type="GO" id="GO:0016747">
    <property type="term" value="F:acyltransferase activity, transferring groups other than amino-acyl groups"/>
    <property type="evidence" value="ECO:0007669"/>
    <property type="project" value="InterPro"/>
</dbReference>
<sequence length="159" mass="18690">MIEYKGIKLKEATIGDIPLIESYALEDHQYADMPIKAMTNSLHETQKHPILILNKENLVGFFILQKNKVIETFPMDNTSLFLRDHSIDERFQEKGFGKLSIEALPIYIRNSFDNINKVVLAVDYDNLSGQMLYLKTGFKDTKERYKENNRFKFIYFKKI</sequence>
<evidence type="ECO:0000313" key="2">
    <source>
        <dbReference type="EMBL" id="SMH38398.1"/>
    </source>
</evidence>
<dbReference type="AlphaFoldDB" id="A0A1X7NLK2"/>
<dbReference type="RefSeq" id="WP_085560167.1">
    <property type="nucleotide sequence ID" value="NZ_FOAH01000009.1"/>
</dbReference>
<dbReference type="STRING" id="1073423.SAMN04488700_2128"/>
<dbReference type="SUPFAM" id="SSF55729">
    <property type="entry name" value="Acyl-CoA N-acyltransferases (Nat)"/>
    <property type="match status" value="1"/>
</dbReference>
<organism evidence="2 3">
    <name type="scientific">Carnobacterium iners</name>
    <dbReference type="NCBI Taxonomy" id="1073423"/>
    <lineage>
        <taxon>Bacteria</taxon>
        <taxon>Bacillati</taxon>
        <taxon>Bacillota</taxon>
        <taxon>Bacilli</taxon>
        <taxon>Lactobacillales</taxon>
        <taxon>Carnobacteriaceae</taxon>
        <taxon>Carnobacterium</taxon>
    </lineage>
</organism>
<keyword evidence="3" id="KW-1185">Reference proteome</keyword>
<dbReference type="EMBL" id="FXBJ01000002">
    <property type="protein sequence ID" value="SMH38398.1"/>
    <property type="molecule type" value="Genomic_DNA"/>
</dbReference>
<dbReference type="Gene3D" id="3.40.630.30">
    <property type="match status" value="1"/>
</dbReference>
<gene>
    <name evidence="2" type="ORF">SAMN04488700_2128</name>
</gene>
<dbReference type="InterPro" id="IPR000182">
    <property type="entry name" value="GNAT_dom"/>
</dbReference>